<dbReference type="AlphaFoldDB" id="A0A0A9FYF7"/>
<reference evidence="1" key="1">
    <citation type="submission" date="2014-09" db="EMBL/GenBank/DDBJ databases">
        <authorList>
            <person name="Magalhaes I.L.F."/>
            <person name="Oliveira U."/>
            <person name="Santos F.R."/>
            <person name="Vidigal T.H.D.A."/>
            <person name="Brescovit A.D."/>
            <person name="Santos A.J."/>
        </authorList>
    </citation>
    <scope>NUCLEOTIDE SEQUENCE</scope>
    <source>
        <tissue evidence="1">Shoot tissue taken approximately 20 cm above the soil surface</tissue>
    </source>
</reference>
<name>A0A0A9FYF7_ARUDO</name>
<proteinExistence type="predicted"/>
<reference evidence="1" key="2">
    <citation type="journal article" date="2015" name="Data Brief">
        <title>Shoot transcriptome of the giant reed, Arundo donax.</title>
        <authorList>
            <person name="Barrero R.A."/>
            <person name="Guerrero F.D."/>
            <person name="Moolhuijzen P."/>
            <person name="Goolsby J.A."/>
            <person name="Tidwell J."/>
            <person name="Bellgard S.E."/>
            <person name="Bellgard M.I."/>
        </authorList>
    </citation>
    <scope>NUCLEOTIDE SEQUENCE</scope>
    <source>
        <tissue evidence="1">Shoot tissue taken approximately 20 cm above the soil surface</tissue>
    </source>
</reference>
<organism evidence="1">
    <name type="scientific">Arundo donax</name>
    <name type="common">Giant reed</name>
    <name type="synonym">Donax arundinaceus</name>
    <dbReference type="NCBI Taxonomy" id="35708"/>
    <lineage>
        <taxon>Eukaryota</taxon>
        <taxon>Viridiplantae</taxon>
        <taxon>Streptophyta</taxon>
        <taxon>Embryophyta</taxon>
        <taxon>Tracheophyta</taxon>
        <taxon>Spermatophyta</taxon>
        <taxon>Magnoliopsida</taxon>
        <taxon>Liliopsida</taxon>
        <taxon>Poales</taxon>
        <taxon>Poaceae</taxon>
        <taxon>PACMAD clade</taxon>
        <taxon>Arundinoideae</taxon>
        <taxon>Arundineae</taxon>
        <taxon>Arundo</taxon>
    </lineage>
</organism>
<accession>A0A0A9FYF7</accession>
<protein>
    <submittedName>
        <fullName evidence="1">Uncharacterized protein</fullName>
    </submittedName>
</protein>
<evidence type="ECO:0000313" key="1">
    <source>
        <dbReference type="EMBL" id="JAE17870.1"/>
    </source>
</evidence>
<dbReference type="EMBL" id="GBRH01180026">
    <property type="protein sequence ID" value="JAE17870.1"/>
    <property type="molecule type" value="Transcribed_RNA"/>
</dbReference>
<sequence length="45" mass="5196">MYHRCFRIKQSQGTARSGSVCGLYKNPMVVDNRNISFLILLHTHC</sequence>